<dbReference type="EMBL" id="CP119960">
    <property type="protein sequence ID" value="WFD39099.1"/>
    <property type="molecule type" value="Genomic_DNA"/>
</dbReference>
<dbReference type="InterPro" id="IPR010482">
    <property type="entry name" value="TECPR1-like_DysF"/>
</dbReference>
<feature type="region of interest" description="Disordered" evidence="5">
    <location>
        <begin position="1"/>
        <end position="41"/>
    </location>
</feature>
<keyword evidence="4" id="KW-0472">Membrane</keyword>
<feature type="domain" description="TECPR1-like DysF" evidence="6">
    <location>
        <begin position="78"/>
        <end position="431"/>
    </location>
</feature>
<evidence type="ECO:0000313" key="7">
    <source>
        <dbReference type="EMBL" id="WFD39099.1"/>
    </source>
</evidence>
<gene>
    <name evidence="7" type="ORF">MJAP1_002070</name>
</gene>
<dbReference type="RefSeq" id="XP_060121996.1">
    <property type="nucleotide sequence ID" value="XM_060266013.1"/>
</dbReference>
<accession>A0AAF0F293</accession>
<dbReference type="Proteomes" id="UP001217754">
    <property type="component" value="Chromosome 3"/>
</dbReference>
<dbReference type="GO" id="GO:0005778">
    <property type="term" value="C:peroxisomal membrane"/>
    <property type="evidence" value="ECO:0007669"/>
    <property type="project" value="TreeGrafter"/>
</dbReference>
<evidence type="ECO:0000313" key="8">
    <source>
        <dbReference type="Proteomes" id="UP001217754"/>
    </source>
</evidence>
<evidence type="ECO:0000256" key="5">
    <source>
        <dbReference type="SAM" id="MobiDB-lite"/>
    </source>
</evidence>
<dbReference type="GO" id="GO:0007031">
    <property type="term" value="P:peroxisome organization"/>
    <property type="evidence" value="ECO:0007669"/>
    <property type="project" value="UniProtKB-ARBA"/>
</dbReference>
<evidence type="ECO:0000256" key="4">
    <source>
        <dbReference type="ARBA" id="ARBA00023136"/>
    </source>
</evidence>
<evidence type="ECO:0000259" key="6">
    <source>
        <dbReference type="Pfam" id="PF06398"/>
    </source>
</evidence>
<comment type="subcellular location">
    <subcellularLocation>
        <location evidence="1">Membrane</location>
        <topology evidence="1">Multi-pass membrane protein</topology>
    </subcellularLocation>
</comment>
<evidence type="ECO:0000256" key="1">
    <source>
        <dbReference type="ARBA" id="ARBA00004141"/>
    </source>
</evidence>
<reference evidence="7" key="1">
    <citation type="submission" date="2023-03" db="EMBL/GenBank/DDBJ databases">
        <title>Mating type loci evolution in Malassezia.</title>
        <authorList>
            <person name="Coelho M.A."/>
        </authorList>
    </citation>
    <scope>NUCLEOTIDE SEQUENCE</scope>
    <source>
        <strain evidence="7">CBS 9431</strain>
    </source>
</reference>
<keyword evidence="3" id="KW-1133">Transmembrane helix</keyword>
<dbReference type="AlphaFoldDB" id="A0AAF0F293"/>
<keyword evidence="8" id="KW-1185">Reference proteome</keyword>
<dbReference type="Pfam" id="PF06398">
    <property type="entry name" value="Pex24p"/>
    <property type="match status" value="1"/>
</dbReference>
<organism evidence="7 8">
    <name type="scientific">Malassezia japonica</name>
    <dbReference type="NCBI Taxonomy" id="223818"/>
    <lineage>
        <taxon>Eukaryota</taxon>
        <taxon>Fungi</taxon>
        <taxon>Dikarya</taxon>
        <taxon>Basidiomycota</taxon>
        <taxon>Ustilaginomycotina</taxon>
        <taxon>Malasseziomycetes</taxon>
        <taxon>Malasseziales</taxon>
        <taxon>Malasseziaceae</taxon>
        <taxon>Malassezia</taxon>
    </lineage>
</organism>
<dbReference type="InterPro" id="IPR052816">
    <property type="entry name" value="Peroxisomal_Membrane_PEX28-32"/>
</dbReference>
<dbReference type="GeneID" id="85225719"/>
<dbReference type="PANTHER" id="PTHR28304">
    <property type="entry name" value="PEROXISOMAL MEMBRANE PROTEIN PEX29"/>
    <property type="match status" value="1"/>
</dbReference>
<evidence type="ECO:0000256" key="3">
    <source>
        <dbReference type="ARBA" id="ARBA00022989"/>
    </source>
</evidence>
<dbReference type="PANTHER" id="PTHR28304:SF2">
    <property type="entry name" value="PEROXISOMAL MEMBRANE PROTEIN PEX29"/>
    <property type="match status" value="1"/>
</dbReference>
<protein>
    <recommendedName>
        <fullName evidence="6">TECPR1-like DysF domain-containing protein</fullName>
    </recommendedName>
</protein>
<proteinExistence type="predicted"/>
<keyword evidence="2" id="KW-0812">Transmembrane</keyword>
<evidence type="ECO:0000256" key="2">
    <source>
        <dbReference type="ARBA" id="ARBA00022692"/>
    </source>
</evidence>
<sequence>MAPEPITTENLALLEQRMPGKMEDSGEATPPVSPRSVRSAASLSQRASASMQSMVIGSMVAVHGEPPRLPTEKRKPALSLTTTSVNFRGFVQKSGPMFYFQDNVESTLMWDDWPWTLMWMGIWAVLSLNPRLLLCVPPAVLVVIMCNTYFIRFPLTEIETDASPGDALRASLQGTTVLNEEPRRPPIEPSPVHEGELRYYLNMRDIQNMMRLIIDGYDDIAPIVKYLNWSDVSRTLRLLQGALLATVAMYFVGPLIPLRLTLFLVGELALVANHPWVKPTVAGLKKHLGSSKNAQKRVLRHRRFTQRLTDLLDEDRLPEEVWSRGWRDMELYENQRFRPGLTKGSQEKRWSGTALRLSERRPWTKGSDGWTPPGEDDGHELGKYKLSFALEPGWEWIDGDDWRIDWGGSWSSVGVDESGFVYTDDSWQSPAPYAYVTDPNAPRTPATMVDEADESDEEVDALDIDIVPPKHKAVTRRRRWLRRAVKVTEEK</sequence>
<name>A0AAF0F293_9BASI</name>